<sequence length="364" mass="38895">MLRHLGPAFFLGTMLLGGACKKSQDPVPETPAAPKPAPEPAPAFSLSLLQDAAPAGCTWLRQDTTGIRKALATVEAPCARVSLAWSPDGKQGVLVDRGNGNVQPRAWKVDFDAAQGAPLPLPTEGHTDTVGFDARGQVVALVSQLEGLARKEERGEEFFVVDGRKLMVPEMEGSPGLAHAYRREGETWKRIESVATVYETEDAPGTSALATASQLVSSTVGTDPDDPVATELAEGSEDAVRLDAVVKDKGHTEYGAWVSLETHGGPLYAWRAATELPVLMLPLRWESEDRLSEPESLSLSPTEVVAVRVRGALLLVSAEAHARVYDARTKKRIASLDDVHDARFWPKQRTVTAAIPTAGASAAQ</sequence>
<evidence type="ECO:0000313" key="4">
    <source>
        <dbReference type="Proteomes" id="UP000183760"/>
    </source>
</evidence>
<dbReference type="Proteomes" id="UP000321514">
    <property type="component" value="Unassembled WGS sequence"/>
</dbReference>
<dbReference type="AlphaFoldDB" id="A0A511T9Z9"/>
<evidence type="ECO:0008006" key="6">
    <source>
        <dbReference type="Google" id="ProtNLM"/>
    </source>
</evidence>
<evidence type="ECO:0000313" key="3">
    <source>
        <dbReference type="EMBL" id="SEU37313.1"/>
    </source>
</evidence>
<organism evidence="2 5">
    <name type="scientific">Myxococcus fulvus</name>
    <dbReference type="NCBI Taxonomy" id="33"/>
    <lineage>
        <taxon>Bacteria</taxon>
        <taxon>Pseudomonadati</taxon>
        <taxon>Myxococcota</taxon>
        <taxon>Myxococcia</taxon>
        <taxon>Myxococcales</taxon>
        <taxon>Cystobacterineae</taxon>
        <taxon>Myxococcaceae</taxon>
        <taxon>Myxococcus</taxon>
    </lineage>
</organism>
<dbReference type="EMBL" id="FOIB01000012">
    <property type="protein sequence ID" value="SEU37313.1"/>
    <property type="molecule type" value="Genomic_DNA"/>
</dbReference>
<accession>A0A511T9Z9</accession>
<comment type="caution">
    <text evidence="2">The sequence shown here is derived from an EMBL/GenBank/DDBJ whole genome shotgun (WGS) entry which is preliminary data.</text>
</comment>
<proteinExistence type="predicted"/>
<dbReference type="Proteomes" id="UP000183760">
    <property type="component" value="Unassembled WGS sequence"/>
</dbReference>
<protein>
    <recommendedName>
        <fullName evidence="6">Lipoprotein</fullName>
    </recommendedName>
</protein>
<reference evidence="2 5" key="2">
    <citation type="submission" date="2019-07" db="EMBL/GenBank/DDBJ databases">
        <title>Whole genome shotgun sequence of Myxococcus fulvus NBRC 100333.</title>
        <authorList>
            <person name="Hosoyama A."/>
            <person name="Uohara A."/>
            <person name="Ohji S."/>
            <person name="Ichikawa N."/>
        </authorList>
    </citation>
    <scope>NUCLEOTIDE SEQUENCE [LARGE SCALE GENOMIC DNA]</scope>
    <source>
        <strain evidence="2 5">NBRC 100333</strain>
    </source>
</reference>
<feature type="compositionally biased region" description="Pro residues" evidence="1">
    <location>
        <begin position="28"/>
        <end position="41"/>
    </location>
</feature>
<dbReference type="OrthoDB" id="5492275at2"/>
<feature type="region of interest" description="Disordered" evidence="1">
    <location>
        <begin position="21"/>
        <end position="42"/>
    </location>
</feature>
<reference evidence="3 4" key="1">
    <citation type="submission" date="2016-10" db="EMBL/GenBank/DDBJ databases">
        <authorList>
            <person name="Varghese N."/>
            <person name="Submissions S."/>
        </authorList>
    </citation>
    <scope>NUCLEOTIDE SEQUENCE [LARGE SCALE GENOMIC DNA]</scope>
    <source>
        <strain evidence="3 4">DSM 16525</strain>
    </source>
</reference>
<dbReference type="EMBL" id="BJXR01000042">
    <property type="protein sequence ID" value="GEN10907.1"/>
    <property type="molecule type" value="Genomic_DNA"/>
</dbReference>
<evidence type="ECO:0000256" key="1">
    <source>
        <dbReference type="SAM" id="MobiDB-lite"/>
    </source>
</evidence>
<name>A0A511T9Z9_MYXFU</name>
<dbReference type="PROSITE" id="PS51257">
    <property type="entry name" value="PROKAR_LIPOPROTEIN"/>
    <property type="match status" value="1"/>
</dbReference>
<evidence type="ECO:0000313" key="2">
    <source>
        <dbReference type="EMBL" id="GEN10907.1"/>
    </source>
</evidence>
<keyword evidence="4" id="KW-1185">Reference proteome</keyword>
<gene>
    <name evidence="2" type="ORF">MFU01_59440</name>
    <name evidence="3" type="ORF">SAMN05443572_11243</name>
</gene>
<dbReference type="STRING" id="1334629.MFUL124B02_41395"/>
<dbReference type="RefSeq" id="WP_046716955.1">
    <property type="nucleotide sequence ID" value="NZ_BJXR01000042.1"/>
</dbReference>
<evidence type="ECO:0000313" key="5">
    <source>
        <dbReference type="Proteomes" id="UP000321514"/>
    </source>
</evidence>